<dbReference type="PANTHER" id="PTHR33269">
    <property type="entry name" value="NADH-UBIQUINONE OXIDOREDUCTASE CHAIN 6"/>
    <property type="match status" value="1"/>
</dbReference>
<keyword evidence="2" id="KW-1133">Transmembrane helix</keyword>
<comment type="similarity">
    <text evidence="1 2">Belongs to the complex I subunit 6 family.</text>
</comment>
<dbReference type="InterPro" id="IPR042106">
    <property type="entry name" value="Nuo/plastoQ_OxRdtase_6_NuoJ"/>
</dbReference>
<keyword evidence="2" id="KW-0520">NAD</keyword>
<keyword evidence="2" id="KW-0249">Electron transport</keyword>
<feature type="transmembrane region" description="Helical" evidence="2">
    <location>
        <begin position="57"/>
        <end position="79"/>
    </location>
</feature>
<keyword evidence="2" id="KW-0812">Transmembrane</keyword>
<evidence type="ECO:0000256" key="1">
    <source>
        <dbReference type="ARBA" id="ARBA00005698"/>
    </source>
</evidence>
<dbReference type="EC" id="7.1.1.2" evidence="2"/>
<feature type="transmembrane region" description="Helical" evidence="2">
    <location>
        <begin position="32"/>
        <end position="51"/>
    </location>
</feature>
<comment type="function">
    <text evidence="2">Core subunit of the mitochondrial membrane respiratory chain NADH dehydrogenase (Complex I) which catalyzes electron transfer from NADH through the respiratory chain, using ubiquinone as an electron acceptor. Essential for the catalytic activity and assembly of complex I.</text>
</comment>
<dbReference type="Gene3D" id="1.20.120.1200">
    <property type="entry name" value="NADH-ubiquinone/plastoquinone oxidoreductase chain 6, subunit NuoJ"/>
    <property type="match status" value="1"/>
</dbReference>
<dbReference type="AlphaFoldDB" id="A6YEA3"/>
<name>A6YEA3_CHLAT</name>
<dbReference type="InterPro" id="IPR001457">
    <property type="entry name" value="NADH_UbQ/plastoQ_OxRdtase_su6"/>
</dbReference>
<protein>
    <recommendedName>
        <fullName evidence="2">NADH-ubiquinone oxidoreductase chain 6</fullName>
        <ecNumber evidence="2">7.1.1.2</ecNumber>
    </recommendedName>
</protein>
<dbReference type="PANTHER" id="PTHR33269:SF17">
    <property type="entry name" value="NADH-UBIQUINONE OXIDOREDUCTASE CHAIN 6"/>
    <property type="match status" value="1"/>
</dbReference>
<proteinExistence type="inferred from homology"/>
<keyword evidence="2" id="KW-0679">Respiratory chain</keyword>
<keyword evidence="2 3" id="KW-0496">Mitochondrion</keyword>
<keyword evidence="2" id="KW-1278">Translocase</keyword>
<comment type="catalytic activity">
    <reaction evidence="2">
        <text>a ubiquinone + NADH + 5 H(+)(in) = a ubiquinol + NAD(+) + 4 H(+)(out)</text>
        <dbReference type="Rhea" id="RHEA:29091"/>
        <dbReference type="Rhea" id="RHEA-COMP:9565"/>
        <dbReference type="Rhea" id="RHEA-COMP:9566"/>
        <dbReference type="ChEBI" id="CHEBI:15378"/>
        <dbReference type="ChEBI" id="CHEBI:16389"/>
        <dbReference type="ChEBI" id="CHEBI:17976"/>
        <dbReference type="ChEBI" id="CHEBI:57540"/>
        <dbReference type="ChEBI" id="CHEBI:57945"/>
        <dbReference type="EC" id="7.1.1.2"/>
    </reaction>
</comment>
<evidence type="ECO:0000256" key="2">
    <source>
        <dbReference type="RuleBase" id="RU004430"/>
    </source>
</evidence>
<keyword evidence="2" id="KW-0813">Transport</keyword>
<sequence>MTAEQTLFSIFSSVALISGIMVIRAKNPVHSVLFLILVFCSTSGLLLLLGLDFFAMVFLVVYVGAIAVLFLFVVMMLNIKMAEITENLLRYLPVGGLIGFIFVFEVLLVVDNDLIPLLSITKPRASLLTEYFQIYSTFFFQSFIALIRGKINLTEWNLDRHDLVNDLEQAITNLTTIFQGTIHHNEWVSKIHNVTNIEAIGQLVYTYYFYYFLMSSLILLVAMIGAILLTMHKGMKSVKRQEIFEQNARQFSKTIQKIR</sequence>
<dbReference type="RefSeq" id="YP_001315115.1">
    <property type="nucleotide sequence ID" value="NC_009630.1"/>
</dbReference>
<reference evidence="3" key="1">
    <citation type="journal article" date="2007" name="BMC Genomics">
        <title>An unexpectedly large and loosely packed mitochondrial genome in the charophycean green alga Chlorokybus atmophyticus.</title>
        <authorList>
            <person name="Turmel M."/>
            <person name="Otis C."/>
            <person name="Lemieux C."/>
        </authorList>
    </citation>
    <scope>NUCLEOTIDE SEQUENCE</scope>
    <source>
        <strain evidence="3">SAG 48.80</strain>
    </source>
</reference>
<dbReference type="GeneID" id="5309918"/>
<feature type="transmembrane region" description="Helical" evidence="2">
    <location>
        <begin position="6"/>
        <end position="25"/>
    </location>
</feature>
<gene>
    <name evidence="3" type="primary">nad6</name>
</gene>
<dbReference type="GO" id="GO:0031966">
    <property type="term" value="C:mitochondrial membrane"/>
    <property type="evidence" value="ECO:0007669"/>
    <property type="project" value="UniProtKB-SubCell"/>
</dbReference>
<feature type="transmembrane region" description="Helical" evidence="2">
    <location>
        <begin position="208"/>
        <end position="231"/>
    </location>
</feature>
<feature type="transmembrane region" description="Helical" evidence="2">
    <location>
        <begin position="91"/>
        <end position="110"/>
    </location>
</feature>
<organism evidence="3">
    <name type="scientific">Chlorokybus atmophyticus</name>
    <name type="common">Soil alga</name>
    <dbReference type="NCBI Taxonomy" id="3144"/>
    <lineage>
        <taxon>Eukaryota</taxon>
        <taxon>Viridiplantae</taxon>
        <taxon>Streptophyta</taxon>
        <taxon>Chlorokybophyceae</taxon>
        <taxon>Chlorokybales</taxon>
        <taxon>Chlorokybaceae</taxon>
        <taxon>Chlorokybus</taxon>
    </lineage>
</organism>
<geneLocation type="mitochondrion" evidence="3"/>
<accession>A6YEA3</accession>
<dbReference type="Pfam" id="PF00499">
    <property type="entry name" value="Oxidored_q3"/>
    <property type="match status" value="1"/>
</dbReference>
<dbReference type="GO" id="GO:0008137">
    <property type="term" value="F:NADH dehydrogenase (ubiquinone) activity"/>
    <property type="evidence" value="ECO:0007669"/>
    <property type="project" value="UniProtKB-UniRule"/>
</dbReference>
<keyword evidence="2" id="KW-0830">Ubiquinone</keyword>
<evidence type="ECO:0000313" key="3">
    <source>
        <dbReference type="EMBL" id="ABO15106.1"/>
    </source>
</evidence>
<dbReference type="EMBL" id="EF463011">
    <property type="protein sequence ID" value="ABO15106.1"/>
    <property type="molecule type" value="Genomic_DNA"/>
</dbReference>
<comment type="subcellular location">
    <subcellularLocation>
        <location evidence="2">Mitochondrion membrane</location>
        <topology evidence="2">Multi-pass membrane protein</topology>
    </subcellularLocation>
</comment>
<keyword evidence="2" id="KW-0472">Membrane</keyword>